<evidence type="ECO:0000313" key="2">
    <source>
        <dbReference type="EMBL" id="PPJ64340.1"/>
    </source>
</evidence>
<dbReference type="EMBL" id="PGEM01000030">
    <property type="protein sequence ID" value="PPJ64340.1"/>
    <property type="molecule type" value="Genomic_DNA"/>
</dbReference>
<reference evidence="2 3" key="1">
    <citation type="submission" date="2018-02" db="EMBL/GenBank/DDBJ databases">
        <title>Discovery of a pederin family compound in a non-symbiotic bloom-forming cyanobacterium.</title>
        <authorList>
            <person name="Kust A."/>
            <person name="Mares J."/>
            <person name="Jokela J."/>
            <person name="Urajova P."/>
            <person name="Hajek J."/>
            <person name="Saurav K."/>
            <person name="Voracova K."/>
            <person name="Fewer D.P."/>
            <person name="Haapaniemi E."/>
            <person name="Permi P."/>
            <person name="Rehakova K."/>
            <person name="Sivonen K."/>
            <person name="Hrouzek P."/>
        </authorList>
    </citation>
    <scope>NUCLEOTIDE SEQUENCE [LARGE SCALE GENOMIC DNA]</scope>
    <source>
        <strain evidence="2 3">CHARLIE-1</strain>
    </source>
</reference>
<feature type="region of interest" description="Disordered" evidence="1">
    <location>
        <begin position="1"/>
        <end position="21"/>
    </location>
</feature>
<dbReference type="Proteomes" id="UP000239589">
    <property type="component" value="Unassembled WGS sequence"/>
</dbReference>
<dbReference type="RefSeq" id="WP_104386865.1">
    <property type="nucleotide sequence ID" value="NZ_PGEM01000030.1"/>
</dbReference>
<dbReference type="AlphaFoldDB" id="A0A2S6CXN3"/>
<name>A0A2S6CXN3_9CYAN</name>
<proteinExistence type="predicted"/>
<accession>A0A2S6CXN3</accession>
<comment type="caution">
    <text evidence="2">The sequence shown here is derived from an EMBL/GenBank/DDBJ whole genome shotgun (WGS) entry which is preliminary data.</text>
</comment>
<feature type="compositionally biased region" description="Basic and acidic residues" evidence="1">
    <location>
        <begin position="1"/>
        <end position="18"/>
    </location>
</feature>
<dbReference type="OrthoDB" id="513493at2"/>
<gene>
    <name evidence="2" type="ORF">CUN59_05310</name>
</gene>
<protein>
    <submittedName>
        <fullName evidence="2">Uncharacterized protein</fullName>
    </submittedName>
</protein>
<keyword evidence="3" id="KW-1185">Reference proteome</keyword>
<sequence length="92" mass="10416">MEVQEVPKKFPKPRKPESESQNFQHVKILDCNQPVCRVICECWHCKQGILSEVDVSTSQYLEVECPSCGKTAVRLMAEKVISTTPIPSPWQG</sequence>
<evidence type="ECO:0000313" key="3">
    <source>
        <dbReference type="Proteomes" id="UP000239589"/>
    </source>
</evidence>
<organism evidence="2 3">
    <name type="scientific">Cuspidothrix issatschenkoi CHARLIE-1</name>
    <dbReference type="NCBI Taxonomy" id="2052836"/>
    <lineage>
        <taxon>Bacteria</taxon>
        <taxon>Bacillati</taxon>
        <taxon>Cyanobacteriota</taxon>
        <taxon>Cyanophyceae</taxon>
        <taxon>Nostocales</taxon>
        <taxon>Aphanizomenonaceae</taxon>
        <taxon>Cuspidothrix</taxon>
    </lineage>
</organism>
<evidence type="ECO:0000256" key="1">
    <source>
        <dbReference type="SAM" id="MobiDB-lite"/>
    </source>
</evidence>